<sequence>MSHEHDLPMQPDKKPVVPRSENEKEKIKNRLKKIEGQIRGLEKMVDEDRYCVDILIQIAAVQAALKKVGFSLLERHTKMCVLHSMESGNEDEMIEELMKVIQHYAK</sequence>
<evidence type="ECO:0000313" key="3">
    <source>
        <dbReference type="Proteomes" id="UP000188603"/>
    </source>
</evidence>
<keyword evidence="3" id="KW-1185">Reference proteome</keyword>
<name>A0A1U9K6U3_9BACL</name>
<accession>A0A1U9K6U3</accession>
<dbReference type="Gene3D" id="1.20.58.1000">
    <property type="entry name" value="Metal-sensitive repressor, helix protomer"/>
    <property type="match status" value="1"/>
</dbReference>
<dbReference type="OrthoDB" id="9811244at2"/>
<dbReference type="AlphaFoldDB" id="A0A1U9K6U3"/>
<dbReference type="RefSeq" id="WP_077719613.1">
    <property type="nucleotide sequence ID" value="NZ_CP019699.1"/>
</dbReference>
<dbReference type="PANTHER" id="PTHR33677:SF3">
    <property type="entry name" value="COPPER-SENSING TRANSCRIPTIONAL REPRESSOR RICR"/>
    <property type="match status" value="1"/>
</dbReference>
<protein>
    <submittedName>
        <fullName evidence="2">Transcriptional regulator</fullName>
    </submittedName>
</protein>
<evidence type="ECO:0000313" key="2">
    <source>
        <dbReference type="EMBL" id="AQS55748.1"/>
    </source>
</evidence>
<dbReference type="GO" id="GO:0046872">
    <property type="term" value="F:metal ion binding"/>
    <property type="evidence" value="ECO:0007669"/>
    <property type="project" value="InterPro"/>
</dbReference>
<evidence type="ECO:0000256" key="1">
    <source>
        <dbReference type="SAM" id="MobiDB-lite"/>
    </source>
</evidence>
<dbReference type="Pfam" id="PF02583">
    <property type="entry name" value="Trns_repr_metal"/>
    <property type="match status" value="1"/>
</dbReference>
<dbReference type="GO" id="GO:0045892">
    <property type="term" value="P:negative regulation of DNA-templated transcription"/>
    <property type="evidence" value="ECO:0007669"/>
    <property type="project" value="UniProtKB-ARBA"/>
</dbReference>
<dbReference type="CDD" id="cd10148">
    <property type="entry name" value="CsoR-like_DUF156"/>
    <property type="match status" value="1"/>
</dbReference>
<proteinExistence type="predicted"/>
<dbReference type="STRING" id="1471761.B0W44_08035"/>
<gene>
    <name evidence="2" type="ORF">B0W44_08035</name>
</gene>
<dbReference type="PANTHER" id="PTHR33677">
    <property type="entry name" value="TRANSCRIPTIONAL REPRESSOR FRMR-RELATED"/>
    <property type="match status" value="1"/>
</dbReference>
<organism evidence="2 3">
    <name type="scientific">Novibacillus thermophilus</name>
    <dbReference type="NCBI Taxonomy" id="1471761"/>
    <lineage>
        <taxon>Bacteria</taxon>
        <taxon>Bacillati</taxon>
        <taxon>Bacillota</taxon>
        <taxon>Bacilli</taxon>
        <taxon>Bacillales</taxon>
        <taxon>Thermoactinomycetaceae</taxon>
        <taxon>Novibacillus</taxon>
    </lineage>
</organism>
<dbReference type="GO" id="GO:0003677">
    <property type="term" value="F:DNA binding"/>
    <property type="evidence" value="ECO:0007669"/>
    <property type="project" value="InterPro"/>
</dbReference>
<feature type="region of interest" description="Disordered" evidence="1">
    <location>
        <begin position="1"/>
        <end position="26"/>
    </location>
</feature>
<dbReference type="InterPro" id="IPR003735">
    <property type="entry name" value="Metal_Tscrpt_repr"/>
</dbReference>
<reference evidence="2 3" key="1">
    <citation type="journal article" date="2015" name="Int. J. Syst. Evol. Microbiol.">
        <title>Novibacillus thermophilus gen. nov., sp. nov., a Gram-staining-negative and moderately thermophilic member of the family Thermoactinomycetaceae.</title>
        <authorList>
            <person name="Yang G."/>
            <person name="Chen J."/>
            <person name="Zhou S."/>
        </authorList>
    </citation>
    <scope>NUCLEOTIDE SEQUENCE [LARGE SCALE GENOMIC DNA]</scope>
    <source>
        <strain evidence="2 3">SG-1</strain>
    </source>
</reference>
<dbReference type="InterPro" id="IPR038390">
    <property type="entry name" value="Metal_Tscrpt_repr_sf"/>
</dbReference>
<dbReference type="EMBL" id="CP019699">
    <property type="protein sequence ID" value="AQS55748.1"/>
    <property type="molecule type" value="Genomic_DNA"/>
</dbReference>
<dbReference type="Proteomes" id="UP000188603">
    <property type="component" value="Chromosome"/>
</dbReference>
<dbReference type="KEGG" id="ntr:B0W44_08035"/>